<sequence length="243" mass="25184">MDDTFKGSVEARSVEAGRGITWWTDAWAMFMKNAGMWIVLALIFLVIFIVLAFIPFLGGIATALLAPILVGGWMIAARKVDAGGAPEPADLFAAFQSKAVPLLVIGALLLAAAIVFGIVVGVLGFGAVFGMAAGGASRSAGGMAAGFGVGLLVALLSLAFAFVVSMAIWFAPALVVFRDLSPVDAIKTSFAASLKNIVPFLLWGVIYIVAAIVASIPFGLGWIVLIPVTLLTAYVAYKDLFGA</sequence>
<evidence type="ECO:0000313" key="3">
    <source>
        <dbReference type="EMBL" id="NRF65744.1"/>
    </source>
</evidence>
<keyword evidence="1" id="KW-1133">Transmembrane helix</keyword>
<dbReference type="InterPro" id="IPR047798">
    <property type="entry name" value="BPSS1780-like"/>
</dbReference>
<dbReference type="RefSeq" id="WP_173120052.1">
    <property type="nucleotide sequence ID" value="NZ_JABRWJ010000001.1"/>
</dbReference>
<keyword evidence="4" id="KW-1185">Reference proteome</keyword>
<name>A0ABX2EBF4_9BURK</name>
<dbReference type="EMBL" id="JABRWJ010000001">
    <property type="protein sequence ID" value="NRF65744.1"/>
    <property type="molecule type" value="Genomic_DNA"/>
</dbReference>
<proteinExistence type="predicted"/>
<feature type="domain" description="DUF7847" evidence="2">
    <location>
        <begin position="91"/>
        <end position="226"/>
    </location>
</feature>
<dbReference type="InterPro" id="IPR057169">
    <property type="entry name" value="DUF7847"/>
</dbReference>
<gene>
    <name evidence="3" type="ORF">HLB44_01970</name>
</gene>
<feature type="transmembrane region" description="Helical" evidence="1">
    <location>
        <begin position="60"/>
        <end position="78"/>
    </location>
</feature>
<dbReference type="Proteomes" id="UP000737171">
    <property type="component" value="Unassembled WGS sequence"/>
</dbReference>
<protein>
    <recommendedName>
        <fullName evidence="2">DUF7847 domain-containing protein</fullName>
    </recommendedName>
</protein>
<feature type="transmembrane region" description="Helical" evidence="1">
    <location>
        <begin position="144"/>
        <end position="177"/>
    </location>
</feature>
<feature type="transmembrane region" description="Helical" evidence="1">
    <location>
        <begin position="220"/>
        <end position="237"/>
    </location>
</feature>
<reference evidence="3 4" key="1">
    <citation type="submission" date="2020-05" db="EMBL/GenBank/DDBJ databases">
        <title>Aquincola sp. isolate from soil.</title>
        <authorList>
            <person name="Han J."/>
            <person name="Kim D.-U."/>
        </authorList>
    </citation>
    <scope>NUCLEOTIDE SEQUENCE [LARGE SCALE GENOMIC DNA]</scope>
    <source>
        <strain evidence="3 4">S2</strain>
    </source>
</reference>
<evidence type="ECO:0000256" key="1">
    <source>
        <dbReference type="SAM" id="Phobius"/>
    </source>
</evidence>
<organism evidence="3 4">
    <name type="scientific">Pseudaquabacterium terrae</name>
    <dbReference type="NCBI Taxonomy" id="2732868"/>
    <lineage>
        <taxon>Bacteria</taxon>
        <taxon>Pseudomonadati</taxon>
        <taxon>Pseudomonadota</taxon>
        <taxon>Betaproteobacteria</taxon>
        <taxon>Burkholderiales</taxon>
        <taxon>Sphaerotilaceae</taxon>
        <taxon>Pseudaquabacterium</taxon>
    </lineage>
</organism>
<keyword evidence="1" id="KW-0812">Transmembrane</keyword>
<feature type="transmembrane region" description="Helical" evidence="1">
    <location>
        <begin position="197"/>
        <end position="214"/>
    </location>
</feature>
<accession>A0ABX2EBF4</accession>
<keyword evidence="1" id="KW-0472">Membrane</keyword>
<evidence type="ECO:0000313" key="4">
    <source>
        <dbReference type="Proteomes" id="UP000737171"/>
    </source>
</evidence>
<feature type="transmembrane region" description="Helical" evidence="1">
    <location>
        <begin position="99"/>
        <end position="132"/>
    </location>
</feature>
<dbReference type="NCBIfam" id="NF041043">
    <property type="entry name" value="BPSS1780_fam"/>
    <property type="match status" value="1"/>
</dbReference>
<comment type="caution">
    <text evidence="3">The sequence shown here is derived from an EMBL/GenBank/DDBJ whole genome shotgun (WGS) entry which is preliminary data.</text>
</comment>
<dbReference type="Pfam" id="PF25231">
    <property type="entry name" value="DUF7847"/>
    <property type="match status" value="1"/>
</dbReference>
<feature type="transmembrane region" description="Helical" evidence="1">
    <location>
        <begin position="34"/>
        <end position="54"/>
    </location>
</feature>
<evidence type="ECO:0000259" key="2">
    <source>
        <dbReference type="Pfam" id="PF25231"/>
    </source>
</evidence>